<evidence type="ECO:0000259" key="1">
    <source>
        <dbReference type="Pfam" id="PF12937"/>
    </source>
</evidence>
<comment type="caution">
    <text evidence="2">The sequence shown here is derived from an EMBL/GenBank/DDBJ whole genome shotgun (WGS) entry which is preliminary data.</text>
</comment>
<organism evidence="2 3">
    <name type="scientific">Agaricus bisporus var. burnettii</name>
    <dbReference type="NCBI Taxonomy" id="192524"/>
    <lineage>
        <taxon>Eukaryota</taxon>
        <taxon>Fungi</taxon>
        <taxon>Dikarya</taxon>
        <taxon>Basidiomycota</taxon>
        <taxon>Agaricomycotina</taxon>
        <taxon>Agaricomycetes</taxon>
        <taxon>Agaricomycetidae</taxon>
        <taxon>Agaricales</taxon>
        <taxon>Agaricineae</taxon>
        <taxon>Agaricaceae</taxon>
        <taxon>Agaricus</taxon>
    </lineage>
</organism>
<name>A0A8H7KFW8_AGABI</name>
<dbReference type="Pfam" id="PF12937">
    <property type="entry name" value="F-box-like"/>
    <property type="match status" value="1"/>
</dbReference>
<dbReference type="Proteomes" id="UP000629468">
    <property type="component" value="Unassembled WGS sequence"/>
</dbReference>
<proteinExistence type="predicted"/>
<protein>
    <recommendedName>
        <fullName evidence="1">F-box domain-containing protein</fullName>
    </recommendedName>
</protein>
<evidence type="ECO:0000313" key="3">
    <source>
        <dbReference type="Proteomes" id="UP000629468"/>
    </source>
</evidence>
<reference evidence="2 3" key="1">
    <citation type="journal article" name="Sci. Rep.">
        <title>Telomere-to-telomere assembled and centromere annotated genomes of the two main subspecies of the button mushroom Agaricus bisporus reveal especially polymorphic chromosome ends.</title>
        <authorList>
            <person name="Sonnenberg A.S.M."/>
            <person name="Sedaghat-Telgerd N."/>
            <person name="Lavrijssen B."/>
            <person name="Ohm R.A."/>
            <person name="Hendrickx P.M."/>
            <person name="Scholtmeijer K."/>
            <person name="Baars J.J.P."/>
            <person name="van Peer A."/>
        </authorList>
    </citation>
    <scope>NUCLEOTIDE SEQUENCE [LARGE SCALE GENOMIC DNA]</scope>
    <source>
        <strain evidence="2 3">H119_p4</strain>
    </source>
</reference>
<feature type="domain" description="F-box" evidence="1">
    <location>
        <begin position="21"/>
        <end position="79"/>
    </location>
</feature>
<dbReference type="EMBL" id="JABXXO010000009">
    <property type="protein sequence ID" value="KAF7771049.1"/>
    <property type="molecule type" value="Genomic_DNA"/>
</dbReference>
<dbReference type="InterPro" id="IPR001810">
    <property type="entry name" value="F-box_dom"/>
</dbReference>
<dbReference type="AlphaFoldDB" id="A0A8H7KFW8"/>
<dbReference type="Gene3D" id="1.20.1280.50">
    <property type="match status" value="1"/>
</dbReference>
<gene>
    <name evidence="2" type="ORF">Agabi119p4_7023</name>
</gene>
<evidence type="ECO:0000313" key="2">
    <source>
        <dbReference type="EMBL" id="KAF7771049.1"/>
    </source>
</evidence>
<sequence length="394" mass="45510">MVWVHPNKLHILNATQSKTRKLPPELLSTIFQHTCPTPDIFDIEHIPIPTPFHLTLRLVSTLWYDVTQSTPQLWTSVFLPTLYLEDIDIRAQYLKLCLNNSGDLPLTLSLRFDPESLQADWYISPVVDATLLHNAHRIRALRLLQPHRCWPKKLIPKMCQLAAMRISSHRPLLNWSKRLDERLFFPNTANMKRIVMDCPCLVDFRLECTMASVTHVELTECPIDFVIELLLRCPNLVDFHCHTSAPPSKAKDPRSMITSPLILSHLSTFTWSNSRILPRSLNWHTVLYEYIHFPALTRFNWVSGPRSFVNNTAHWLPLFKFPKSVSTLELGWVGLDSIEEILNHFSPLAGVTQLRLFKCHYRFVEQAFSLLSQGTDESNTLFPKLTSIKIGPNH</sequence>
<accession>A0A8H7KFW8</accession>